<dbReference type="GO" id="GO:0003700">
    <property type="term" value="F:DNA-binding transcription factor activity"/>
    <property type="evidence" value="ECO:0007669"/>
    <property type="project" value="InterPro"/>
</dbReference>
<reference evidence="13" key="1">
    <citation type="submission" date="2022-01" db="UniProtKB">
        <authorList>
            <consortium name="EnsemblMetazoa"/>
        </authorList>
    </citation>
    <scope>IDENTIFICATION</scope>
</reference>
<dbReference type="Pfam" id="PF00105">
    <property type="entry name" value="zf-C4"/>
    <property type="match status" value="1"/>
</dbReference>
<evidence type="ECO:0000313" key="14">
    <source>
        <dbReference type="Proteomes" id="UP000494040"/>
    </source>
</evidence>
<dbReference type="RefSeq" id="XP_014259381.1">
    <property type="nucleotide sequence ID" value="XM_014403895.2"/>
</dbReference>
<dbReference type="PRINTS" id="PR00398">
    <property type="entry name" value="STRDHORMONER"/>
</dbReference>
<evidence type="ECO:0000256" key="9">
    <source>
        <dbReference type="ARBA" id="ARBA00023242"/>
    </source>
</evidence>
<feature type="domain" description="NR LBD" evidence="12">
    <location>
        <begin position="207"/>
        <end position="434"/>
    </location>
</feature>
<evidence type="ECO:0000256" key="6">
    <source>
        <dbReference type="ARBA" id="ARBA00023125"/>
    </source>
</evidence>
<dbReference type="InterPro" id="IPR013088">
    <property type="entry name" value="Znf_NHR/GATA"/>
</dbReference>
<organism evidence="13 14">
    <name type="scientific">Cimex lectularius</name>
    <name type="common">Bed bug</name>
    <name type="synonym">Acanthia lectularia</name>
    <dbReference type="NCBI Taxonomy" id="79782"/>
    <lineage>
        <taxon>Eukaryota</taxon>
        <taxon>Metazoa</taxon>
        <taxon>Ecdysozoa</taxon>
        <taxon>Arthropoda</taxon>
        <taxon>Hexapoda</taxon>
        <taxon>Insecta</taxon>
        <taxon>Pterygota</taxon>
        <taxon>Neoptera</taxon>
        <taxon>Paraneoptera</taxon>
        <taxon>Hemiptera</taxon>
        <taxon>Heteroptera</taxon>
        <taxon>Panheteroptera</taxon>
        <taxon>Cimicomorpha</taxon>
        <taxon>Cimicidae</taxon>
        <taxon>Cimex</taxon>
    </lineage>
</organism>
<dbReference type="CTD" id="40378"/>
<accession>A0A8I6S8F5</accession>
<evidence type="ECO:0000259" key="12">
    <source>
        <dbReference type="PROSITE" id="PS51843"/>
    </source>
</evidence>
<dbReference type="GeneID" id="106672448"/>
<dbReference type="OMA" id="EMDRDHR"/>
<dbReference type="InterPro" id="IPR000536">
    <property type="entry name" value="Nucl_hrmn_rcpt_lig-bd"/>
</dbReference>
<keyword evidence="2 10" id="KW-0479">Metal-binding</keyword>
<evidence type="ECO:0000313" key="13">
    <source>
        <dbReference type="EnsemblMetazoa" id="XP_014259381.1"/>
    </source>
</evidence>
<dbReference type="Proteomes" id="UP000494040">
    <property type="component" value="Unassembled WGS sequence"/>
</dbReference>
<dbReference type="PRINTS" id="PR00047">
    <property type="entry name" value="STROIDFINGER"/>
</dbReference>
<evidence type="ECO:0000256" key="8">
    <source>
        <dbReference type="ARBA" id="ARBA00023170"/>
    </source>
</evidence>
<dbReference type="PROSITE" id="PS51030">
    <property type="entry name" value="NUCLEAR_REC_DBD_2"/>
    <property type="match status" value="1"/>
</dbReference>
<comment type="subcellular location">
    <subcellularLocation>
        <location evidence="1 10">Nucleus</location>
    </subcellularLocation>
</comment>
<dbReference type="FunFam" id="3.30.50.10:FF:000015">
    <property type="entry name" value="Nuclear receptor subfamily 2, group C, member 1"/>
    <property type="match status" value="1"/>
</dbReference>
<dbReference type="OrthoDB" id="40902at2759"/>
<dbReference type="SMART" id="SM00399">
    <property type="entry name" value="ZnF_C4"/>
    <property type="match status" value="1"/>
</dbReference>
<dbReference type="KEGG" id="clec:106672448"/>
<dbReference type="Gene3D" id="1.10.565.10">
    <property type="entry name" value="Retinoid X Receptor"/>
    <property type="match status" value="1"/>
</dbReference>
<dbReference type="InterPro" id="IPR001628">
    <property type="entry name" value="Znf_hrmn_rcpt"/>
</dbReference>
<dbReference type="GO" id="GO:0008270">
    <property type="term" value="F:zinc ion binding"/>
    <property type="evidence" value="ECO:0007669"/>
    <property type="project" value="UniProtKB-KW"/>
</dbReference>
<evidence type="ECO:0008006" key="15">
    <source>
        <dbReference type="Google" id="ProtNLM"/>
    </source>
</evidence>
<comment type="similarity">
    <text evidence="10">Belongs to the nuclear hormone receptor family.</text>
</comment>
<evidence type="ECO:0000256" key="4">
    <source>
        <dbReference type="ARBA" id="ARBA00022833"/>
    </source>
</evidence>
<dbReference type="PROSITE" id="PS51843">
    <property type="entry name" value="NR_LBD"/>
    <property type="match status" value="1"/>
</dbReference>
<proteinExistence type="inferred from homology"/>
<name>A0A8I6S8F5_CIMLE</name>
<keyword evidence="9 10" id="KW-0539">Nucleus</keyword>
<evidence type="ECO:0000256" key="7">
    <source>
        <dbReference type="ARBA" id="ARBA00023163"/>
    </source>
</evidence>
<evidence type="ECO:0000259" key="11">
    <source>
        <dbReference type="PROSITE" id="PS51030"/>
    </source>
</evidence>
<sequence>MEKHAESSGIMNANSDKIHSLCLGVEICVVCGDRASGRHYGAISCEGCKGFFKRSIRKRLGYQCRGNQQCEVTKHHRNRCQYCRLQKCLTMGMRSDSVQHERKPISVKKEFPNHSSPFYPSNIGQSNYGVYNSLPYNLYSDGYIKQESSNIIGNYDYSNYDESSDSDLIESIGPGQDSKSMINSAMEIATKLGMNGNFGNSDDEEMENLQFDGRLLDDNAFIFQIQSPSPMPAYTDVHYIYESASRLLFLSVHWVRNVPAFQILNMDTQVSLIKGCWSELFTLGLSQCAQVLALPTIILSIINHLQSSVAQQKISSSKVKAVTEHIFSLQDFVGSMVALNVDDHEYAYLKLIALFSPDNPSLHIRRQLSELQEKAFQELREQIGDVNSNRFARLLLRLPPLRALNRHIMEQIFFPGLGDQCDIDNIIPFILKMESIDFVNEQNN</sequence>
<dbReference type="EnsemblMetazoa" id="XM_014403895.2">
    <property type="protein sequence ID" value="XP_014259381.1"/>
    <property type="gene ID" value="LOC106672448"/>
</dbReference>
<keyword evidence="3 10" id="KW-0863">Zinc-finger</keyword>
<keyword evidence="4 10" id="KW-0862">Zinc</keyword>
<keyword evidence="6 10" id="KW-0238">DNA-binding</keyword>
<dbReference type="SUPFAM" id="SSF48508">
    <property type="entry name" value="Nuclear receptor ligand-binding domain"/>
    <property type="match status" value="1"/>
</dbReference>
<dbReference type="InterPro" id="IPR035500">
    <property type="entry name" value="NHR-like_dom_sf"/>
</dbReference>
<dbReference type="GO" id="GO:0005634">
    <property type="term" value="C:nucleus"/>
    <property type="evidence" value="ECO:0007669"/>
    <property type="project" value="UniProtKB-SubCell"/>
</dbReference>
<evidence type="ECO:0000256" key="1">
    <source>
        <dbReference type="ARBA" id="ARBA00004123"/>
    </source>
</evidence>
<dbReference type="Gene3D" id="3.30.50.10">
    <property type="entry name" value="Erythroid Transcription Factor GATA-1, subunit A"/>
    <property type="match status" value="1"/>
</dbReference>
<dbReference type="PANTHER" id="PTHR24083">
    <property type="entry name" value="NUCLEAR HORMONE RECEPTOR"/>
    <property type="match status" value="1"/>
</dbReference>
<keyword evidence="5 10" id="KW-0805">Transcription regulation</keyword>
<dbReference type="FunFam" id="1.10.565.10:FF:000041">
    <property type="entry name" value="Nuclear hormone receptor HR78"/>
    <property type="match status" value="1"/>
</dbReference>
<keyword evidence="8 10" id="KW-0675">Receptor</keyword>
<keyword evidence="7 10" id="KW-0804">Transcription</keyword>
<evidence type="ECO:0000256" key="10">
    <source>
        <dbReference type="RuleBase" id="RU004334"/>
    </source>
</evidence>
<dbReference type="InterPro" id="IPR001723">
    <property type="entry name" value="Nuclear_hrmn_rcpt"/>
</dbReference>
<dbReference type="InterPro" id="IPR050274">
    <property type="entry name" value="Nuclear_hormone_rcpt_NR2"/>
</dbReference>
<dbReference type="PROSITE" id="PS00031">
    <property type="entry name" value="NUCLEAR_REC_DBD_1"/>
    <property type="match status" value="1"/>
</dbReference>
<evidence type="ECO:0000256" key="2">
    <source>
        <dbReference type="ARBA" id="ARBA00022723"/>
    </source>
</evidence>
<keyword evidence="14" id="KW-1185">Reference proteome</keyword>
<evidence type="ECO:0000256" key="5">
    <source>
        <dbReference type="ARBA" id="ARBA00023015"/>
    </source>
</evidence>
<dbReference type="SMART" id="SM00430">
    <property type="entry name" value="HOLI"/>
    <property type="match status" value="1"/>
</dbReference>
<feature type="domain" description="Nuclear receptor" evidence="11">
    <location>
        <begin position="25"/>
        <end position="100"/>
    </location>
</feature>
<protein>
    <recommendedName>
        <fullName evidence="15">Hormone receptor</fullName>
    </recommendedName>
</protein>
<dbReference type="GO" id="GO:0043565">
    <property type="term" value="F:sequence-specific DNA binding"/>
    <property type="evidence" value="ECO:0007669"/>
    <property type="project" value="InterPro"/>
</dbReference>
<dbReference type="Pfam" id="PF00104">
    <property type="entry name" value="Hormone_recep"/>
    <property type="match status" value="1"/>
</dbReference>
<dbReference type="SUPFAM" id="SSF57716">
    <property type="entry name" value="Glucocorticoid receptor-like (DNA-binding domain)"/>
    <property type="match status" value="1"/>
</dbReference>
<dbReference type="AlphaFoldDB" id="A0A8I6S8F5"/>
<evidence type="ECO:0000256" key="3">
    <source>
        <dbReference type="ARBA" id="ARBA00022771"/>
    </source>
</evidence>